<proteinExistence type="predicted"/>
<dbReference type="AlphaFoldDB" id="F6BAI6"/>
<keyword evidence="1" id="KW-1133">Transmembrane helix</keyword>
<evidence type="ECO:0000256" key="1">
    <source>
        <dbReference type="SAM" id="Phobius"/>
    </source>
</evidence>
<gene>
    <name evidence="2" type="ordered locus">Metig_1464</name>
</gene>
<protein>
    <submittedName>
        <fullName evidence="2">Uncharacterized protein</fullName>
    </submittedName>
</protein>
<dbReference type="Proteomes" id="UP000009227">
    <property type="component" value="Chromosome"/>
</dbReference>
<dbReference type="KEGG" id="mig:Metig_1464"/>
<keyword evidence="3" id="KW-1185">Reference proteome</keyword>
<dbReference type="HOGENOM" id="CLU_197251_0_0_2"/>
<reference evidence="2 3" key="1">
    <citation type="submission" date="2011-05" db="EMBL/GenBank/DDBJ databases">
        <title>Complete sequence of Methanotorris igneus Kol 5.</title>
        <authorList>
            <consortium name="US DOE Joint Genome Institute"/>
            <person name="Lucas S."/>
            <person name="Han J."/>
            <person name="Lapidus A."/>
            <person name="Cheng J.-F."/>
            <person name="Goodwin L."/>
            <person name="Pitluck S."/>
            <person name="Peters L."/>
            <person name="Mikhailova N."/>
            <person name="Chertkov O."/>
            <person name="Han C."/>
            <person name="Tapia R."/>
            <person name="Land M."/>
            <person name="Hauser L."/>
            <person name="Kyrpides N."/>
            <person name="Ivanova N."/>
            <person name="Pagani I."/>
            <person name="Sieprawska-Lupa M."/>
            <person name="Whitman W."/>
            <person name="Woyke T."/>
        </authorList>
    </citation>
    <scope>NUCLEOTIDE SEQUENCE [LARGE SCALE GENOMIC DNA]</scope>
    <source>
        <strain evidence="3">DSM 5666 / JCM 11834 / Kol 5</strain>
    </source>
</reference>
<keyword evidence="1" id="KW-0472">Membrane</keyword>
<dbReference type="EMBL" id="CP002737">
    <property type="protein sequence ID" value="AEF96999.1"/>
    <property type="molecule type" value="Genomic_DNA"/>
</dbReference>
<name>F6BAI6_METIK</name>
<evidence type="ECO:0000313" key="3">
    <source>
        <dbReference type="Proteomes" id="UP000009227"/>
    </source>
</evidence>
<feature type="transmembrane region" description="Helical" evidence="1">
    <location>
        <begin position="5"/>
        <end position="22"/>
    </location>
</feature>
<evidence type="ECO:0000313" key="2">
    <source>
        <dbReference type="EMBL" id="AEF96999.1"/>
    </source>
</evidence>
<keyword evidence="1" id="KW-0812">Transmembrane</keyword>
<organism evidence="3">
    <name type="scientific">Methanotorris igneus (strain DSM 5666 / JCM 11834 / Kol 5)</name>
    <dbReference type="NCBI Taxonomy" id="880724"/>
    <lineage>
        <taxon>Archaea</taxon>
        <taxon>Methanobacteriati</taxon>
        <taxon>Methanobacteriota</taxon>
        <taxon>Methanomada group</taxon>
        <taxon>Methanococci</taxon>
        <taxon>Methanococcales</taxon>
        <taxon>Methanocaldococcaceae</taxon>
        <taxon>Methanotorris</taxon>
    </lineage>
</organism>
<accession>F6BAI6</accession>
<sequence>MEIGILVASSIVVATIASYYYITNYLNSHPENAGKSANKTIIKINKTVYSEVKDLNDTSTGW</sequence>